<dbReference type="OrthoDB" id="25778at2759"/>
<feature type="compositionally biased region" description="Low complexity" evidence="2">
    <location>
        <begin position="279"/>
        <end position="290"/>
    </location>
</feature>
<dbReference type="SUPFAM" id="SSF50978">
    <property type="entry name" value="WD40 repeat-like"/>
    <property type="match status" value="1"/>
</dbReference>
<evidence type="ECO:0000256" key="1">
    <source>
        <dbReference type="ARBA" id="ARBA00004329"/>
    </source>
</evidence>
<dbReference type="Pfam" id="PF21034">
    <property type="entry name" value="BCAS3_WD40"/>
    <property type="match status" value="1"/>
</dbReference>
<dbReference type="Gene3D" id="2.130.10.10">
    <property type="entry name" value="YVTN repeat-like/Quinoprotein amine dehydrogenase"/>
    <property type="match status" value="1"/>
</dbReference>
<comment type="subcellular location">
    <subcellularLocation>
        <location evidence="1">Preautophagosomal structure</location>
    </subcellularLocation>
</comment>
<reference evidence="5" key="1">
    <citation type="journal article" date="2023" name="Plant J.">
        <title>The genome of the king protea, Protea cynaroides.</title>
        <authorList>
            <person name="Chang J."/>
            <person name="Duong T.A."/>
            <person name="Schoeman C."/>
            <person name="Ma X."/>
            <person name="Roodt D."/>
            <person name="Barker N."/>
            <person name="Li Z."/>
            <person name="Van de Peer Y."/>
            <person name="Mizrachi E."/>
        </authorList>
    </citation>
    <scope>NUCLEOTIDE SEQUENCE</scope>
    <source>
        <tissue evidence="5">Young leaves</tissue>
    </source>
</reference>
<dbReference type="InterPro" id="IPR001680">
    <property type="entry name" value="WD40_rpt"/>
</dbReference>
<dbReference type="GO" id="GO:0042594">
    <property type="term" value="P:response to starvation"/>
    <property type="evidence" value="ECO:0007669"/>
    <property type="project" value="TreeGrafter"/>
</dbReference>
<dbReference type="PANTHER" id="PTHR13268:SF0">
    <property type="entry name" value="BCAS3 MICROTUBULE ASSOCIATED CELL MIGRATION FACTOR"/>
    <property type="match status" value="1"/>
</dbReference>
<feature type="region of interest" description="Disordered" evidence="2">
    <location>
        <begin position="270"/>
        <end position="290"/>
    </location>
</feature>
<feature type="compositionally biased region" description="Polar residues" evidence="2">
    <location>
        <begin position="860"/>
        <end position="874"/>
    </location>
</feature>
<feature type="region of interest" description="Disordered" evidence="2">
    <location>
        <begin position="984"/>
        <end position="1007"/>
    </location>
</feature>
<dbReference type="EMBL" id="JAMYWD010000006">
    <property type="protein sequence ID" value="KAJ4968411.1"/>
    <property type="molecule type" value="Genomic_DNA"/>
</dbReference>
<dbReference type="InterPro" id="IPR015943">
    <property type="entry name" value="WD40/YVTN_repeat-like_dom_sf"/>
</dbReference>
<dbReference type="InterPro" id="IPR048382">
    <property type="entry name" value="BCAS3_WD40"/>
</dbReference>
<evidence type="ECO:0008006" key="7">
    <source>
        <dbReference type="Google" id="ProtNLM"/>
    </source>
</evidence>
<feature type="domain" description="BCAS3" evidence="3">
    <location>
        <begin position="617"/>
        <end position="766"/>
    </location>
</feature>
<dbReference type="InterPro" id="IPR036322">
    <property type="entry name" value="WD40_repeat_dom_sf"/>
</dbReference>
<feature type="domain" description="BCAS3 WD40" evidence="4">
    <location>
        <begin position="74"/>
        <end position="484"/>
    </location>
</feature>
<dbReference type="SMART" id="SM00320">
    <property type="entry name" value="WD40"/>
    <property type="match status" value="3"/>
</dbReference>
<evidence type="ECO:0000313" key="6">
    <source>
        <dbReference type="Proteomes" id="UP001141806"/>
    </source>
</evidence>
<protein>
    <recommendedName>
        <fullName evidence="7">Autophagy-related protein 18h</fullName>
    </recommendedName>
</protein>
<dbReference type="AlphaFoldDB" id="A0A9Q0KDA7"/>
<evidence type="ECO:0000259" key="3">
    <source>
        <dbReference type="Pfam" id="PF12490"/>
    </source>
</evidence>
<evidence type="ECO:0000313" key="5">
    <source>
        <dbReference type="EMBL" id="KAJ4968411.1"/>
    </source>
</evidence>
<dbReference type="Pfam" id="PF12490">
    <property type="entry name" value="BCAS3"/>
    <property type="match status" value="1"/>
</dbReference>
<sequence length="1019" mass="109554">MRKGKSAGGRNNGLLPNSLRKISSCLKTVSTNASSVASTVRSAGASVAASIAVASEDQKDQVLCAVFDNIELGQSVRKRVLLLGYSNGFQVLDVEDASNVTELVSKRDGPVTFLQMQPIPAKSKGQEGFLGSHPLLLVVAGDETAFSGTVQAFGGQVRDGNVEPQQGNSVSPTAVRFYSLRSHSYVHVLRFRSAVYTVRCSPRIVAVGLATQIYCFDALTLENKFSVLTYPIPQLGGQGVVGVNIGYGPMAVGPRWLGYASNNPLLSNSGRLSPQNLTPSPGVSPSTSPGNGSLVARYAMESSKQLATGIINLGDMGYKTFSKYYQEVLSDGSNSHASKNSNWKAGRLASATHSNETDNAGMVVVRDFESRAVISQFKAHSSPISALCFDPSGTLLVTASVHGNKINIFRIMPSCIPTGSGTPSYDWSSSHVHLYKLYRGITTAVIQDICFSHYSQWIAIVSARGTCHIFVLSPFGGDAGLQTQGAHDGPILSPALSLPWWSTSSCTVNQQAFPPPPPPPPTTLSVVTRIKDGSSGWLNTVSNAAASATGKVFVPSGAVAAVFHNSVSRSSQDSSSKTLEHLLVYTPSGHLIQHGLLPSLGTEPNDSGGRTGSGSFVQVQDEELKVRVEPVQWWDVCRRSDWPEREVCVSHVTRDEQEAAETVMDNYDGEDVDMNHDMDSNNSIGIKGLVKPYERPHWYLSNAEVQIYTMKIPIWQKSKISFHMMILLRSNERKFTNNNAGGEIEIEKILAHEVEMRHKDLLPVFDHFHSIQSDWSDRGLFVGGSANVSSAGPHRTKDKSMEENVSRHSKSASLGLVGSSDGGSPRTTEFLLDMDQANIQKYYAPVDQSVNEIDGEKGESNTQTSTLISQSSGEQNHELILPKCSTTSDCQLNDPVVNDAPSSRVNTLGRPISEGVPSTNAGGISEIINTSGVSEITNASSDRSSCSPNILAEGPASADLQDPLGQYFQEGYCKVTELSHDLTDINDADSSSSHCEREGIEDTENDDMLGGVFAFSEES</sequence>
<dbReference type="Proteomes" id="UP001141806">
    <property type="component" value="Unassembled WGS sequence"/>
</dbReference>
<dbReference type="InterPro" id="IPR022175">
    <property type="entry name" value="BCAS3_dom"/>
</dbReference>
<organism evidence="5 6">
    <name type="scientific">Protea cynaroides</name>
    <dbReference type="NCBI Taxonomy" id="273540"/>
    <lineage>
        <taxon>Eukaryota</taxon>
        <taxon>Viridiplantae</taxon>
        <taxon>Streptophyta</taxon>
        <taxon>Embryophyta</taxon>
        <taxon>Tracheophyta</taxon>
        <taxon>Spermatophyta</taxon>
        <taxon>Magnoliopsida</taxon>
        <taxon>Proteales</taxon>
        <taxon>Proteaceae</taxon>
        <taxon>Protea</taxon>
    </lineage>
</organism>
<evidence type="ECO:0000256" key="2">
    <source>
        <dbReference type="SAM" id="MobiDB-lite"/>
    </source>
</evidence>
<dbReference type="FunFam" id="2.130.10.10:FF:000782">
    <property type="entry name" value="Autophagy-related protein 18h"/>
    <property type="match status" value="1"/>
</dbReference>
<gene>
    <name evidence="5" type="ORF">NE237_015112</name>
</gene>
<dbReference type="GO" id="GO:0000407">
    <property type="term" value="C:phagophore assembly site"/>
    <property type="evidence" value="ECO:0007669"/>
    <property type="project" value="UniProtKB-SubCell"/>
</dbReference>
<name>A0A9Q0KDA7_9MAGN</name>
<dbReference type="InterPro" id="IPR045142">
    <property type="entry name" value="BCAS3-like"/>
</dbReference>
<evidence type="ECO:0000259" key="4">
    <source>
        <dbReference type="Pfam" id="PF21034"/>
    </source>
</evidence>
<feature type="region of interest" description="Disordered" evidence="2">
    <location>
        <begin position="853"/>
        <end position="875"/>
    </location>
</feature>
<feature type="region of interest" description="Disordered" evidence="2">
    <location>
        <begin position="786"/>
        <end position="823"/>
    </location>
</feature>
<feature type="compositionally biased region" description="Low complexity" evidence="2">
    <location>
        <begin position="811"/>
        <end position="823"/>
    </location>
</feature>
<accession>A0A9Q0KDA7</accession>
<dbReference type="PANTHER" id="PTHR13268">
    <property type="entry name" value="BREAST CARCINOMA AMPLIFIED SEQUENCE 3"/>
    <property type="match status" value="1"/>
</dbReference>
<comment type="caution">
    <text evidence="5">The sequence shown here is derived from an EMBL/GenBank/DDBJ whole genome shotgun (WGS) entry which is preliminary data.</text>
</comment>
<keyword evidence="6" id="KW-1185">Reference proteome</keyword>
<dbReference type="GO" id="GO:0006914">
    <property type="term" value="P:autophagy"/>
    <property type="evidence" value="ECO:0007669"/>
    <property type="project" value="InterPro"/>
</dbReference>
<proteinExistence type="predicted"/>